<keyword evidence="3" id="KW-1185">Reference proteome</keyword>
<accession>A0A0D3KM20</accession>
<feature type="signal peptide" evidence="1">
    <location>
        <begin position="1"/>
        <end position="22"/>
    </location>
</feature>
<dbReference type="HOGENOM" id="CLU_957906_0_0_1"/>
<reference evidence="3" key="1">
    <citation type="journal article" date="2013" name="Nature">
        <title>Pan genome of the phytoplankton Emiliania underpins its global distribution.</title>
        <authorList>
            <person name="Read B.A."/>
            <person name="Kegel J."/>
            <person name="Klute M.J."/>
            <person name="Kuo A."/>
            <person name="Lefebvre S.C."/>
            <person name="Maumus F."/>
            <person name="Mayer C."/>
            <person name="Miller J."/>
            <person name="Monier A."/>
            <person name="Salamov A."/>
            <person name="Young J."/>
            <person name="Aguilar M."/>
            <person name="Claverie J.M."/>
            <person name="Frickenhaus S."/>
            <person name="Gonzalez K."/>
            <person name="Herman E.K."/>
            <person name="Lin Y.C."/>
            <person name="Napier J."/>
            <person name="Ogata H."/>
            <person name="Sarno A.F."/>
            <person name="Shmutz J."/>
            <person name="Schroeder D."/>
            <person name="de Vargas C."/>
            <person name="Verret F."/>
            <person name="von Dassow P."/>
            <person name="Valentin K."/>
            <person name="Van de Peer Y."/>
            <person name="Wheeler G."/>
            <person name="Dacks J.B."/>
            <person name="Delwiche C.F."/>
            <person name="Dyhrman S.T."/>
            <person name="Glockner G."/>
            <person name="John U."/>
            <person name="Richards T."/>
            <person name="Worden A.Z."/>
            <person name="Zhang X."/>
            <person name="Grigoriev I.V."/>
            <person name="Allen A.E."/>
            <person name="Bidle K."/>
            <person name="Borodovsky M."/>
            <person name="Bowler C."/>
            <person name="Brownlee C."/>
            <person name="Cock J.M."/>
            <person name="Elias M."/>
            <person name="Gladyshev V.N."/>
            <person name="Groth M."/>
            <person name="Guda C."/>
            <person name="Hadaegh A."/>
            <person name="Iglesias-Rodriguez M.D."/>
            <person name="Jenkins J."/>
            <person name="Jones B.M."/>
            <person name="Lawson T."/>
            <person name="Leese F."/>
            <person name="Lindquist E."/>
            <person name="Lobanov A."/>
            <person name="Lomsadze A."/>
            <person name="Malik S.B."/>
            <person name="Marsh M.E."/>
            <person name="Mackinder L."/>
            <person name="Mock T."/>
            <person name="Mueller-Roeber B."/>
            <person name="Pagarete A."/>
            <person name="Parker M."/>
            <person name="Probert I."/>
            <person name="Quesneville H."/>
            <person name="Raines C."/>
            <person name="Rensing S.A."/>
            <person name="Riano-Pachon D.M."/>
            <person name="Richier S."/>
            <person name="Rokitta S."/>
            <person name="Shiraiwa Y."/>
            <person name="Soanes D.M."/>
            <person name="van der Giezen M."/>
            <person name="Wahlund T.M."/>
            <person name="Williams B."/>
            <person name="Wilson W."/>
            <person name="Wolfe G."/>
            <person name="Wurch L.L."/>
        </authorList>
    </citation>
    <scope>NUCLEOTIDE SEQUENCE</scope>
</reference>
<reference evidence="2" key="2">
    <citation type="submission" date="2024-10" db="UniProtKB">
        <authorList>
            <consortium name="EnsemblProtists"/>
        </authorList>
    </citation>
    <scope>IDENTIFICATION</scope>
</reference>
<dbReference type="GeneID" id="17282075"/>
<sequence>MVGPKASLPPLLAAILFGMEHCVPLLSSYGAPRAAQRQMLGSPETTSVPILSPLGGLSSQFLQMTMMFTSSSSEQRTVTLTAEALCGAAEGSEHVHPSVPKGSGRLLSWLEESRDWTPLHHIEALSKERALALLRDGAKLHAGSPSPLERARAIGDTLSLYERVEVHGLTRAALNGLVGVVESQSEIARATGVDWSTADEKREARHVSIKPANLKGEQARLPPRGLVASLLLEAAVWSPRSHHTFPAEARARAAELMRIGYLFAHGSDRGRTTELVDVWRGHVVPFAVERE</sequence>
<dbReference type="AlphaFoldDB" id="A0A0D3KM20"/>
<organism evidence="2 3">
    <name type="scientific">Emiliania huxleyi (strain CCMP1516)</name>
    <dbReference type="NCBI Taxonomy" id="280463"/>
    <lineage>
        <taxon>Eukaryota</taxon>
        <taxon>Haptista</taxon>
        <taxon>Haptophyta</taxon>
        <taxon>Prymnesiophyceae</taxon>
        <taxon>Isochrysidales</taxon>
        <taxon>Noelaerhabdaceae</taxon>
        <taxon>Emiliania</taxon>
    </lineage>
</organism>
<protein>
    <submittedName>
        <fullName evidence="2">Uncharacterized protein</fullName>
    </submittedName>
</protein>
<proteinExistence type="predicted"/>
<name>A0A0D3KM20_EMIH1</name>
<evidence type="ECO:0000313" key="3">
    <source>
        <dbReference type="Proteomes" id="UP000013827"/>
    </source>
</evidence>
<dbReference type="EnsemblProtists" id="EOD36805">
    <property type="protein sequence ID" value="EOD36805"/>
    <property type="gene ID" value="EMIHUDRAFT_98209"/>
</dbReference>
<dbReference type="PaxDb" id="2903-EOD36805"/>
<dbReference type="RefSeq" id="XP_005789234.1">
    <property type="nucleotide sequence ID" value="XM_005789177.1"/>
</dbReference>
<evidence type="ECO:0000313" key="2">
    <source>
        <dbReference type="EnsemblProtists" id="EOD36805"/>
    </source>
</evidence>
<evidence type="ECO:0000256" key="1">
    <source>
        <dbReference type="SAM" id="SignalP"/>
    </source>
</evidence>
<feature type="chain" id="PRO_5044291866" evidence="1">
    <location>
        <begin position="23"/>
        <end position="291"/>
    </location>
</feature>
<keyword evidence="1" id="KW-0732">Signal</keyword>
<dbReference type="KEGG" id="ehx:EMIHUDRAFT_98209"/>
<dbReference type="Proteomes" id="UP000013827">
    <property type="component" value="Unassembled WGS sequence"/>
</dbReference>